<accession>A0A9N8HUS3</accession>
<organism evidence="2 3">
    <name type="scientific">Seminavis robusta</name>
    <dbReference type="NCBI Taxonomy" id="568900"/>
    <lineage>
        <taxon>Eukaryota</taxon>
        <taxon>Sar</taxon>
        <taxon>Stramenopiles</taxon>
        <taxon>Ochrophyta</taxon>
        <taxon>Bacillariophyta</taxon>
        <taxon>Bacillariophyceae</taxon>
        <taxon>Bacillariophycidae</taxon>
        <taxon>Naviculales</taxon>
        <taxon>Naviculaceae</taxon>
        <taxon>Seminavis</taxon>
    </lineage>
</organism>
<name>A0A9N8HUS3_9STRA</name>
<dbReference type="EMBL" id="CAICTM010001799">
    <property type="protein sequence ID" value="CAB9526257.1"/>
    <property type="molecule type" value="Genomic_DNA"/>
</dbReference>
<comment type="caution">
    <text evidence="2">The sequence shown here is derived from an EMBL/GenBank/DDBJ whole genome shotgun (WGS) entry which is preliminary data.</text>
</comment>
<reference evidence="2" key="1">
    <citation type="submission" date="2020-06" db="EMBL/GenBank/DDBJ databases">
        <authorList>
            <consortium name="Plant Systems Biology data submission"/>
        </authorList>
    </citation>
    <scope>NUCLEOTIDE SEQUENCE</scope>
    <source>
        <strain evidence="2">D6</strain>
    </source>
</reference>
<sequence>MMFRCCQRKLFRFVGFLAVLLLSLECEAFVIRRSCARGGTIPFVSEYYSPPSKDTTTSLKANNNNNNDYPSINIGQILQTATFAFGLSFLALSFILPEFGYDFVVQENGRLGIGTVTEAQFQRETIKANKEAKAQQELLLQQSSSE</sequence>
<evidence type="ECO:0000256" key="1">
    <source>
        <dbReference type="SAM" id="SignalP"/>
    </source>
</evidence>
<protein>
    <submittedName>
        <fullName evidence="2">Uncharacterized protein</fullName>
    </submittedName>
</protein>
<gene>
    <name evidence="2" type="ORF">SEMRO_1801_G298480.1</name>
</gene>
<feature type="signal peptide" evidence="1">
    <location>
        <begin position="1"/>
        <end position="28"/>
    </location>
</feature>
<keyword evidence="1" id="KW-0732">Signal</keyword>
<evidence type="ECO:0000313" key="2">
    <source>
        <dbReference type="EMBL" id="CAB9526257.1"/>
    </source>
</evidence>
<dbReference type="AlphaFoldDB" id="A0A9N8HUS3"/>
<proteinExistence type="predicted"/>
<evidence type="ECO:0000313" key="3">
    <source>
        <dbReference type="Proteomes" id="UP001153069"/>
    </source>
</evidence>
<keyword evidence="3" id="KW-1185">Reference proteome</keyword>
<feature type="chain" id="PRO_5040400421" evidence="1">
    <location>
        <begin position="29"/>
        <end position="146"/>
    </location>
</feature>
<dbReference type="Proteomes" id="UP001153069">
    <property type="component" value="Unassembled WGS sequence"/>
</dbReference>